<comment type="caution">
    <text evidence="8">The sequence shown here is derived from an EMBL/GenBank/DDBJ whole genome shotgun (WGS) entry which is preliminary data.</text>
</comment>
<dbReference type="FunFam" id="1.10.10.60:FF:000001">
    <property type="entry name" value="MYB-related transcription factor"/>
    <property type="match status" value="1"/>
</dbReference>
<proteinExistence type="predicted"/>
<dbReference type="InterPro" id="IPR017930">
    <property type="entry name" value="Myb_dom"/>
</dbReference>
<dbReference type="PROSITE" id="PS50090">
    <property type="entry name" value="MYB_LIKE"/>
    <property type="match status" value="2"/>
</dbReference>
<evidence type="ECO:0000256" key="4">
    <source>
        <dbReference type="ARBA" id="ARBA00023242"/>
    </source>
</evidence>
<feature type="domain" description="Myb-like" evidence="6">
    <location>
        <begin position="11"/>
        <end position="64"/>
    </location>
</feature>
<dbReference type="FunFam" id="1.10.10.60:FF:000645">
    <property type="entry name" value="Os07g0634900 protein"/>
    <property type="match status" value="1"/>
</dbReference>
<comment type="subcellular location">
    <subcellularLocation>
        <location evidence="1">Nucleus</location>
    </subcellularLocation>
</comment>
<dbReference type="EMBL" id="PDCK01000045">
    <property type="protein sequence ID" value="PRQ16062.1"/>
    <property type="molecule type" value="Genomic_DNA"/>
</dbReference>
<dbReference type="Proteomes" id="UP000238479">
    <property type="component" value="Chromosome 7"/>
</dbReference>
<gene>
    <name evidence="8" type="ORF">RchiOBHm_Chr7g0180151</name>
</gene>
<evidence type="ECO:0000259" key="7">
    <source>
        <dbReference type="PROSITE" id="PS51294"/>
    </source>
</evidence>
<dbReference type="PANTHER" id="PTHR47994:SF5">
    <property type="entry name" value="F14D16.11-RELATED"/>
    <property type="match status" value="1"/>
</dbReference>
<dbReference type="CDD" id="cd00167">
    <property type="entry name" value="SANT"/>
    <property type="match status" value="2"/>
</dbReference>
<feature type="domain" description="HTH myb-type" evidence="7">
    <location>
        <begin position="11"/>
        <end position="68"/>
    </location>
</feature>
<dbReference type="Pfam" id="PF00249">
    <property type="entry name" value="Myb_DNA-binding"/>
    <property type="match status" value="2"/>
</dbReference>
<reference evidence="8 9" key="1">
    <citation type="journal article" date="2018" name="Nat. Genet.">
        <title>The Rosa genome provides new insights in the design of modern roses.</title>
        <authorList>
            <person name="Bendahmane M."/>
        </authorList>
    </citation>
    <scope>NUCLEOTIDE SEQUENCE [LARGE SCALE GENOMIC DNA]</scope>
    <source>
        <strain evidence="9">cv. Old Blush</strain>
    </source>
</reference>
<protein>
    <submittedName>
        <fullName evidence="8">Putative transcription factor MYB-HB-like family</fullName>
    </submittedName>
</protein>
<name>A0A2P6P2B5_ROSCH</name>
<dbReference type="GO" id="GO:0003677">
    <property type="term" value="F:DNA binding"/>
    <property type="evidence" value="ECO:0007669"/>
    <property type="project" value="UniProtKB-KW"/>
</dbReference>
<feature type="region of interest" description="Disordered" evidence="5">
    <location>
        <begin position="226"/>
        <end position="246"/>
    </location>
</feature>
<dbReference type="Gene3D" id="1.10.10.60">
    <property type="entry name" value="Homeodomain-like"/>
    <property type="match status" value="2"/>
</dbReference>
<organism evidence="8 9">
    <name type="scientific">Rosa chinensis</name>
    <name type="common">China rose</name>
    <dbReference type="NCBI Taxonomy" id="74649"/>
    <lineage>
        <taxon>Eukaryota</taxon>
        <taxon>Viridiplantae</taxon>
        <taxon>Streptophyta</taxon>
        <taxon>Embryophyta</taxon>
        <taxon>Tracheophyta</taxon>
        <taxon>Spermatophyta</taxon>
        <taxon>Magnoliopsida</taxon>
        <taxon>eudicotyledons</taxon>
        <taxon>Gunneridae</taxon>
        <taxon>Pentapetalae</taxon>
        <taxon>rosids</taxon>
        <taxon>fabids</taxon>
        <taxon>Rosales</taxon>
        <taxon>Rosaceae</taxon>
        <taxon>Rosoideae</taxon>
        <taxon>Rosoideae incertae sedis</taxon>
        <taxon>Rosa</taxon>
    </lineage>
</organism>
<dbReference type="SMART" id="SM00717">
    <property type="entry name" value="SANT"/>
    <property type="match status" value="2"/>
</dbReference>
<dbReference type="STRING" id="74649.A0A2P6P2B5"/>
<evidence type="ECO:0000256" key="5">
    <source>
        <dbReference type="SAM" id="MobiDB-lite"/>
    </source>
</evidence>
<dbReference type="Gramene" id="PRQ16062">
    <property type="protein sequence ID" value="PRQ16062"/>
    <property type="gene ID" value="RchiOBHm_Chr7g0180151"/>
</dbReference>
<dbReference type="GO" id="GO:0005634">
    <property type="term" value="C:nucleus"/>
    <property type="evidence" value="ECO:0007669"/>
    <property type="project" value="UniProtKB-SubCell"/>
</dbReference>
<keyword evidence="2" id="KW-0677">Repeat</keyword>
<dbReference type="InterPro" id="IPR009057">
    <property type="entry name" value="Homeodomain-like_sf"/>
</dbReference>
<evidence type="ECO:0000313" key="9">
    <source>
        <dbReference type="Proteomes" id="UP000238479"/>
    </source>
</evidence>
<dbReference type="PANTHER" id="PTHR47994">
    <property type="entry name" value="F14D16.11-RELATED"/>
    <property type="match status" value="1"/>
</dbReference>
<sequence length="368" mass="40708">MGRPPASCDKLINVKKGTWTEEEDANILAHHVSKNGIGNWTSVPKKAGLNRCGKSCKPRWSNYLRANLKHETFTPQEEELIVRLHATIGSRWPIIAQQLPGRTDNDVKTYWNTKLKKKLSDMGIDPVTHKPFSQILADYGNIGGLPKSGMRIGIGASLNKDLKNAMLMKSSEPYTSGLSNFNNSHLVPTTKIEPMQATSSTKLYNYQPYDLLTQLQAMKYVTEVSNSTTNTNPAPSPVNFYSEGSLSSSSSSTSSSAAVQEKSPLAFGWSDFLLEDAFVPTEDARGAMPQGEIWDQATMQDNMAESSSKDMFHQAQTENVGMSYGMSSNQVEAIADPCDSSFVEAMVAKENDLFLEFPELLLEEPFYY</sequence>
<evidence type="ECO:0000259" key="6">
    <source>
        <dbReference type="PROSITE" id="PS50090"/>
    </source>
</evidence>
<evidence type="ECO:0000313" key="8">
    <source>
        <dbReference type="EMBL" id="PRQ16062.1"/>
    </source>
</evidence>
<evidence type="ECO:0000256" key="2">
    <source>
        <dbReference type="ARBA" id="ARBA00022737"/>
    </source>
</evidence>
<dbReference type="InterPro" id="IPR001005">
    <property type="entry name" value="SANT/Myb"/>
</dbReference>
<evidence type="ECO:0000256" key="3">
    <source>
        <dbReference type="ARBA" id="ARBA00023125"/>
    </source>
</evidence>
<dbReference type="InterPro" id="IPR015495">
    <property type="entry name" value="Myb_TF_plants"/>
</dbReference>
<feature type="domain" description="HTH myb-type" evidence="7">
    <location>
        <begin position="69"/>
        <end position="119"/>
    </location>
</feature>
<dbReference type="PROSITE" id="PS51294">
    <property type="entry name" value="HTH_MYB"/>
    <property type="match status" value="2"/>
</dbReference>
<keyword evidence="9" id="KW-1185">Reference proteome</keyword>
<keyword evidence="3" id="KW-0238">DNA-binding</keyword>
<dbReference type="AlphaFoldDB" id="A0A2P6P2B5"/>
<keyword evidence="4" id="KW-0539">Nucleus</keyword>
<dbReference type="SUPFAM" id="SSF46689">
    <property type="entry name" value="Homeodomain-like"/>
    <property type="match status" value="1"/>
</dbReference>
<evidence type="ECO:0000256" key="1">
    <source>
        <dbReference type="ARBA" id="ARBA00004123"/>
    </source>
</evidence>
<accession>A0A2P6P2B5</accession>
<dbReference type="OrthoDB" id="2143914at2759"/>
<feature type="domain" description="Myb-like" evidence="6">
    <location>
        <begin position="65"/>
        <end position="115"/>
    </location>
</feature>
<dbReference type="OMA" id="AAMGSRW"/>